<dbReference type="GO" id="GO:0005634">
    <property type="term" value="C:nucleus"/>
    <property type="evidence" value="ECO:0007669"/>
    <property type="project" value="TreeGrafter"/>
</dbReference>
<dbReference type="Proteomes" id="UP000242715">
    <property type="component" value="Unassembled WGS sequence"/>
</dbReference>
<dbReference type="PANTHER" id="PTHR45747">
    <property type="entry name" value="HISTONE-LYSINE N-METHYLTRANSFERASE E(Z)"/>
    <property type="match status" value="1"/>
</dbReference>
<feature type="region of interest" description="Disordered" evidence="3">
    <location>
        <begin position="1"/>
        <end position="31"/>
    </location>
</feature>
<dbReference type="GO" id="GO:0031507">
    <property type="term" value="P:heterochromatin formation"/>
    <property type="evidence" value="ECO:0007669"/>
    <property type="project" value="TreeGrafter"/>
</dbReference>
<dbReference type="InterPro" id="IPR045318">
    <property type="entry name" value="EZH1/2-like"/>
</dbReference>
<dbReference type="EMBL" id="DF973329">
    <property type="protein sequence ID" value="GAU26044.1"/>
    <property type="molecule type" value="Genomic_DNA"/>
</dbReference>
<dbReference type="AlphaFoldDB" id="A0A2Z6M0S9"/>
<dbReference type="GO" id="GO:0046976">
    <property type="term" value="F:histone H3K27 methyltransferase activity"/>
    <property type="evidence" value="ECO:0007669"/>
    <property type="project" value="TreeGrafter"/>
</dbReference>
<feature type="compositionally biased region" description="Pro residues" evidence="3">
    <location>
        <begin position="1"/>
        <end position="11"/>
    </location>
</feature>
<evidence type="ECO:0000313" key="4">
    <source>
        <dbReference type="EMBL" id="GAU26044.1"/>
    </source>
</evidence>
<dbReference type="OrthoDB" id="6141102at2759"/>
<organism evidence="4 5">
    <name type="scientific">Trifolium subterraneum</name>
    <name type="common">Subterranean clover</name>
    <dbReference type="NCBI Taxonomy" id="3900"/>
    <lineage>
        <taxon>Eukaryota</taxon>
        <taxon>Viridiplantae</taxon>
        <taxon>Streptophyta</taxon>
        <taxon>Embryophyta</taxon>
        <taxon>Tracheophyta</taxon>
        <taxon>Spermatophyta</taxon>
        <taxon>Magnoliopsida</taxon>
        <taxon>eudicotyledons</taxon>
        <taxon>Gunneridae</taxon>
        <taxon>Pentapetalae</taxon>
        <taxon>rosids</taxon>
        <taxon>fabids</taxon>
        <taxon>Fabales</taxon>
        <taxon>Fabaceae</taxon>
        <taxon>Papilionoideae</taxon>
        <taxon>50 kb inversion clade</taxon>
        <taxon>NPAAA clade</taxon>
        <taxon>Hologalegina</taxon>
        <taxon>IRL clade</taxon>
        <taxon>Trifolieae</taxon>
        <taxon>Trifolium</taxon>
    </lineage>
</organism>
<sequence length="170" mass="18588">MASKSPPPPSPSSSSRSNPLLDSSTKKLEDANPAVQDVLSVIESLKKQVAAKRVVTVKNRVEENRQKLIGITNQLWNSSEERRTCGIADGGNRSLDLLSKRQKEAIDTLNGVCDEDRDSNGDDGDDHGSTAVLLGSNVAVKNAVRPIKLPEVKRLPPYTTWIFLDRFVLP</sequence>
<accession>A0A2Z6M0S9</accession>
<evidence type="ECO:0008006" key="6">
    <source>
        <dbReference type="Google" id="ProtNLM"/>
    </source>
</evidence>
<dbReference type="GO" id="GO:0003682">
    <property type="term" value="F:chromatin binding"/>
    <property type="evidence" value="ECO:0007669"/>
    <property type="project" value="TreeGrafter"/>
</dbReference>
<evidence type="ECO:0000256" key="3">
    <source>
        <dbReference type="SAM" id="MobiDB-lite"/>
    </source>
</evidence>
<keyword evidence="1" id="KW-0805">Transcription regulation</keyword>
<evidence type="ECO:0000256" key="2">
    <source>
        <dbReference type="ARBA" id="ARBA00023163"/>
    </source>
</evidence>
<keyword evidence="5" id="KW-1185">Reference proteome</keyword>
<proteinExistence type="predicted"/>
<evidence type="ECO:0000313" key="5">
    <source>
        <dbReference type="Proteomes" id="UP000242715"/>
    </source>
</evidence>
<dbReference type="PANTHER" id="PTHR45747:SF4">
    <property type="entry name" value="HISTONE-LYSINE N-METHYLTRANSFERASE E(Z)"/>
    <property type="match status" value="1"/>
</dbReference>
<reference evidence="5" key="1">
    <citation type="journal article" date="2017" name="Front. Plant Sci.">
        <title>Climate Clever Clovers: New Paradigm to Reduce the Environmental Footprint of Ruminants by Breeding Low Methanogenic Forages Utilizing Haplotype Variation.</title>
        <authorList>
            <person name="Kaur P."/>
            <person name="Appels R."/>
            <person name="Bayer P.E."/>
            <person name="Keeble-Gagnere G."/>
            <person name="Wang J."/>
            <person name="Hirakawa H."/>
            <person name="Shirasawa K."/>
            <person name="Vercoe P."/>
            <person name="Stefanova K."/>
            <person name="Durmic Z."/>
            <person name="Nichols P."/>
            <person name="Revell C."/>
            <person name="Isobe S.N."/>
            <person name="Edwards D."/>
            <person name="Erskine W."/>
        </authorList>
    </citation>
    <scope>NUCLEOTIDE SEQUENCE [LARGE SCALE GENOMIC DNA]</scope>
    <source>
        <strain evidence="5">cv. Daliak</strain>
    </source>
</reference>
<feature type="compositionally biased region" description="Low complexity" evidence="3">
    <location>
        <begin position="12"/>
        <end position="23"/>
    </location>
</feature>
<keyword evidence="2" id="KW-0804">Transcription</keyword>
<protein>
    <recommendedName>
        <fullName evidence="6">Histone-lysine N-methyltransferase CLF</fullName>
    </recommendedName>
</protein>
<gene>
    <name evidence="4" type="ORF">TSUD_225050</name>
</gene>
<name>A0A2Z6M0S9_TRISU</name>
<evidence type="ECO:0000256" key="1">
    <source>
        <dbReference type="ARBA" id="ARBA00023015"/>
    </source>
</evidence>